<dbReference type="Proteomes" id="UP000784880">
    <property type="component" value="Unassembled WGS sequence"/>
</dbReference>
<comment type="caution">
    <text evidence="2">The sequence shown here is derived from an EMBL/GenBank/DDBJ whole genome shotgun (WGS) entry which is preliminary data.</text>
</comment>
<feature type="transmembrane region" description="Helical" evidence="1">
    <location>
        <begin position="154"/>
        <end position="184"/>
    </location>
</feature>
<feature type="transmembrane region" description="Helical" evidence="1">
    <location>
        <begin position="124"/>
        <end position="142"/>
    </location>
</feature>
<name>A0ABS6JMU5_9BACI</name>
<evidence type="ECO:0000256" key="1">
    <source>
        <dbReference type="SAM" id="Phobius"/>
    </source>
</evidence>
<accession>A0ABS6JMU5</accession>
<evidence type="ECO:0000313" key="3">
    <source>
        <dbReference type="Proteomes" id="UP000784880"/>
    </source>
</evidence>
<keyword evidence="1" id="KW-0472">Membrane</keyword>
<keyword evidence="1" id="KW-0812">Transmembrane</keyword>
<keyword evidence="3" id="KW-1185">Reference proteome</keyword>
<feature type="transmembrane region" description="Helical" evidence="1">
    <location>
        <begin position="6"/>
        <end position="21"/>
    </location>
</feature>
<evidence type="ECO:0000313" key="2">
    <source>
        <dbReference type="EMBL" id="MBU9714690.1"/>
    </source>
</evidence>
<dbReference type="RefSeq" id="WP_217069470.1">
    <property type="nucleotide sequence ID" value="NZ_JAHQCS010000184.1"/>
</dbReference>
<feature type="transmembrane region" description="Helical" evidence="1">
    <location>
        <begin position="99"/>
        <end position="118"/>
    </location>
</feature>
<feature type="transmembrane region" description="Helical" evidence="1">
    <location>
        <begin position="58"/>
        <end position="78"/>
    </location>
</feature>
<dbReference type="EMBL" id="JAHQCS010000184">
    <property type="protein sequence ID" value="MBU9714690.1"/>
    <property type="molecule type" value="Genomic_DNA"/>
</dbReference>
<feature type="transmembrane region" description="Helical" evidence="1">
    <location>
        <begin position="214"/>
        <end position="231"/>
    </location>
</feature>
<gene>
    <name evidence="2" type="ORF">KS419_23370</name>
</gene>
<organism evidence="2 3">
    <name type="scientific">Evansella tamaricis</name>
    <dbReference type="NCBI Taxonomy" id="2069301"/>
    <lineage>
        <taxon>Bacteria</taxon>
        <taxon>Bacillati</taxon>
        <taxon>Bacillota</taxon>
        <taxon>Bacilli</taxon>
        <taxon>Bacillales</taxon>
        <taxon>Bacillaceae</taxon>
        <taxon>Evansella</taxon>
    </lineage>
</organism>
<sequence length="256" mass="29394">MAFSIIILLCFYLVTFCFNNLKWTVRNYKSREVPYSIGAILMIFLFVDYLFFKTLYQTGWNMVYLFLVWGLGLIDDVYGNPLPKGIKGHFGLFFTEKKCTTGLVKALGITLGALVYAIVHTGHFPYYSVALLIFIPHSMNLLDTKPLRVWKTAFVLLFVPLIVLNASFLSIFVTILLFLLWAIYESAMKGMLGDNGAMLIGAWVALVSLQSESMIYQITVLLFSVFITWIAERKSIQEWVERTPIIRTFDQWGRVE</sequence>
<feature type="transmembrane region" description="Helical" evidence="1">
    <location>
        <begin position="33"/>
        <end position="52"/>
    </location>
</feature>
<keyword evidence="1" id="KW-1133">Transmembrane helix</keyword>
<protein>
    <submittedName>
        <fullName evidence="2">Uncharacterized protein</fullName>
    </submittedName>
</protein>
<proteinExistence type="predicted"/>
<reference evidence="2 3" key="1">
    <citation type="submission" date="2021-06" db="EMBL/GenBank/DDBJ databases">
        <title>Bacillus sp. RD4P76, an endophyte from a halophyte.</title>
        <authorList>
            <person name="Sun J.-Q."/>
        </authorList>
    </citation>
    <scope>NUCLEOTIDE SEQUENCE [LARGE SCALE GENOMIC DNA]</scope>
    <source>
        <strain evidence="2 3">CGMCC 1.15917</strain>
    </source>
</reference>